<evidence type="ECO:0000256" key="1">
    <source>
        <dbReference type="ARBA" id="ARBA00022741"/>
    </source>
</evidence>
<feature type="domain" description="Protein kinase" evidence="5">
    <location>
        <begin position="322"/>
        <end position="830"/>
    </location>
</feature>
<evidence type="ECO:0000256" key="2">
    <source>
        <dbReference type="ARBA" id="ARBA00022840"/>
    </source>
</evidence>
<dbReference type="GO" id="GO:0016020">
    <property type="term" value="C:membrane"/>
    <property type="evidence" value="ECO:0007669"/>
    <property type="project" value="TreeGrafter"/>
</dbReference>
<dbReference type="PANTHER" id="PTHR24348">
    <property type="entry name" value="SERINE/THREONINE-PROTEIN KINASE UNC-51-RELATED"/>
    <property type="match status" value="1"/>
</dbReference>
<dbReference type="InterPro" id="IPR017441">
    <property type="entry name" value="Protein_kinase_ATP_BS"/>
</dbReference>
<evidence type="ECO:0000313" key="6">
    <source>
        <dbReference type="EMBL" id="KAA6396172.1"/>
    </source>
</evidence>
<organism evidence="6 7">
    <name type="scientific">Streblomastix strix</name>
    <dbReference type="NCBI Taxonomy" id="222440"/>
    <lineage>
        <taxon>Eukaryota</taxon>
        <taxon>Metamonada</taxon>
        <taxon>Preaxostyla</taxon>
        <taxon>Oxymonadida</taxon>
        <taxon>Streblomastigidae</taxon>
        <taxon>Streblomastix</taxon>
    </lineage>
</organism>
<feature type="region of interest" description="Disordered" evidence="4">
    <location>
        <begin position="508"/>
        <end position="728"/>
    </location>
</feature>
<dbReference type="GO" id="GO:0000045">
    <property type="term" value="P:autophagosome assembly"/>
    <property type="evidence" value="ECO:0007669"/>
    <property type="project" value="TreeGrafter"/>
</dbReference>
<dbReference type="InterPro" id="IPR011009">
    <property type="entry name" value="Kinase-like_dom_sf"/>
</dbReference>
<feature type="binding site" evidence="3">
    <location>
        <position position="351"/>
    </location>
    <ligand>
        <name>ATP</name>
        <dbReference type="ChEBI" id="CHEBI:30616"/>
    </ligand>
</feature>
<dbReference type="PROSITE" id="PS50011">
    <property type="entry name" value="PROTEIN_KINASE_DOM"/>
    <property type="match status" value="2"/>
</dbReference>
<dbReference type="GO" id="GO:0005776">
    <property type="term" value="C:autophagosome"/>
    <property type="evidence" value="ECO:0007669"/>
    <property type="project" value="TreeGrafter"/>
</dbReference>
<feature type="domain" description="Protein kinase" evidence="5">
    <location>
        <begin position="1"/>
        <end position="262"/>
    </location>
</feature>
<comment type="caution">
    <text evidence="6">The sequence shown here is derived from an EMBL/GenBank/DDBJ whole genome shotgun (WGS) entry which is preliminary data.</text>
</comment>
<dbReference type="Proteomes" id="UP000324800">
    <property type="component" value="Unassembled WGS sequence"/>
</dbReference>
<reference evidence="6 7" key="1">
    <citation type="submission" date="2019-03" db="EMBL/GenBank/DDBJ databases">
        <title>Single cell metagenomics reveals metabolic interactions within the superorganism composed of flagellate Streblomastix strix and complex community of Bacteroidetes bacteria on its surface.</title>
        <authorList>
            <person name="Treitli S.C."/>
            <person name="Kolisko M."/>
            <person name="Husnik F."/>
            <person name="Keeling P."/>
            <person name="Hampl V."/>
        </authorList>
    </citation>
    <scope>NUCLEOTIDE SEQUENCE [LARGE SCALE GENOMIC DNA]</scope>
    <source>
        <strain evidence="6">ST1C</strain>
    </source>
</reference>
<feature type="binding site" evidence="3">
    <location>
        <position position="29"/>
    </location>
    <ligand>
        <name>ATP</name>
        <dbReference type="ChEBI" id="CHEBI:30616"/>
    </ligand>
</feature>
<dbReference type="GO" id="GO:0004674">
    <property type="term" value="F:protein serine/threonine kinase activity"/>
    <property type="evidence" value="ECO:0007669"/>
    <property type="project" value="InterPro"/>
</dbReference>
<evidence type="ECO:0000256" key="4">
    <source>
        <dbReference type="SAM" id="MobiDB-lite"/>
    </source>
</evidence>
<dbReference type="SMART" id="SM00220">
    <property type="entry name" value="S_TKc"/>
    <property type="match status" value="2"/>
</dbReference>
<accession>A0A5J4WNH5</accession>
<dbReference type="Gene3D" id="1.10.510.10">
    <property type="entry name" value="Transferase(Phosphotransferase) domain 1"/>
    <property type="match status" value="3"/>
</dbReference>
<dbReference type="InterPro" id="IPR000719">
    <property type="entry name" value="Prot_kinase_dom"/>
</dbReference>
<sequence>MKVLKALGKGAFGHVFQVYQEEFGVIAAKMMKEEDFDLNEWKVGNKLAQGNTNPFVLRYFSAQMFKDNQVILSMEFANMKSLENVIVSKKDLSIPLIRAIIRQILEGLRLMHEQGIIHRDIKGQNILMHSPPGSGRVVLKLADLGLVKMQKQIQSSSVMTVAGTLPYIAPEALFLKEQSENVISDGKVDVWSAGIVIYLLAIHTFPFKSIKQSDIIEFMRQKTLIRPPSMKNDYLWDLLTKMLAFDRKDRLSAEQALNHPFLQGRQATDAITEEIKDLALKAQQARQIGDQNITDYDTNALFIIPQSDIQRIIQFDPEVENIERKERLGKGTFGIVRHSIEINSQRHMILKEIDYEDEKEKEMVDKDVEMMRLVYENVRQSTNSAQILRIVQPLGFFVDEGKAYIVLEYCSGGDLRKYINNMKEYGMEISTKKAYEIFGMIADSLNQLHAIGILHRDLKPSNVLLTEDFTVKLTDYSLARYQQVGQGLYQAPEIICNKNIDQYEKDKDQLNNEDKQMKSSEKDKDKKDKEKKKENKELKDENKEKDKEKVKEKLKDKKKDYDKENNKLITEEKEIDEEKNKLKQKERSQEKENQKQKYKEKDKSNENENQKLKEKDKETLKEREKSRSKELQKENDKSKSRERSRNRNDSKESLRSNSSQQSKRSKKSNERIKSKEICKSKERDKSRSKERLNESEIKKEKEKSRRTEKQKKKEKSKESEQEESPKIVHYQVESNSGQYGAKKLIQTPASDIWSFGVMMFELLAQRHPFFDSQTESDISAEEFIHRIVNLPPAELSSHYPESLKNLIKNMLSKNPIQRKSIKEILLTPEIVANKKK</sequence>
<evidence type="ECO:0000256" key="3">
    <source>
        <dbReference type="PROSITE-ProRule" id="PRU10141"/>
    </source>
</evidence>
<feature type="compositionally biased region" description="Basic and acidic residues" evidence="4">
    <location>
        <begin position="508"/>
        <end position="654"/>
    </location>
</feature>
<dbReference type="SUPFAM" id="SSF56112">
    <property type="entry name" value="Protein kinase-like (PK-like)"/>
    <property type="match status" value="3"/>
</dbReference>
<dbReference type="Pfam" id="PF00069">
    <property type="entry name" value="Pkinase"/>
    <property type="match status" value="3"/>
</dbReference>
<keyword evidence="1 3" id="KW-0547">Nucleotide-binding</keyword>
<dbReference type="PROSITE" id="PS00107">
    <property type="entry name" value="PROTEIN_KINASE_ATP"/>
    <property type="match status" value="2"/>
</dbReference>
<dbReference type="GO" id="GO:0005829">
    <property type="term" value="C:cytosol"/>
    <property type="evidence" value="ECO:0007669"/>
    <property type="project" value="TreeGrafter"/>
</dbReference>
<feature type="compositionally biased region" description="Basic and acidic residues" evidence="4">
    <location>
        <begin position="715"/>
        <end position="726"/>
    </location>
</feature>
<dbReference type="GO" id="GO:0005524">
    <property type="term" value="F:ATP binding"/>
    <property type="evidence" value="ECO:0007669"/>
    <property type="project" value="UniProtKB-UniRule"/>
</dbReference>
<dbReference type="AlphaFoldDB" id="A0A5J4WNH5"/>
<protein>
    <recommendedName>
        <fullName evidence="5">Protein kinase domain-containing protein</fullName>
    </recommendedName>
</protein>
<name>A0A5J4WNH5_9EUKA</name>
<dbReference type="InterPro" id="IPR045269">
    <property type="entry name" value="Atg1-like"/>
</dbReference>
<dbReference type="PROSITE" id="PS00108">
    <property type="entry name" value="PROTEIN_KINASE_ST"/>
    <property type="match status" value="2"/>
</dbReference>
<dbReference type="GO" id="GO:0010506">
    <property type="term" value="P:regulation of autophagy"/>
    <property type="evidence" value="ECO:0007669"/>
    <property type="project" value="InterPro"/>
</dbReference>
<gene>
    <name evidence="6" type="ORF">EZS28_008301</name>
</gene>
<evidence type="ECO:0000313" key="7">
    <source>
        <dbReference type="Proteomes" id="UP000324800"/>
    </source>
</evidence>
<dbReference type="InterPro" id="IPR008271">
    <property type="entry name" value="Ser/Thr_kinase_AS"/>
</dbReference>
<evidence type="ECO:0000259" key="5">
    <source>
        <dbReference type="PROSITE" id="PS50011"/>
    </source>
</evidence>
<dbReference type="EMBL" id="SNRW01001496">
    <property type="protein sequence ID" value="KAA6396172.1"/>
    <property type="molecule type" value="Genomic_DNA"/>
</dbReference>
<proteinExistence type="predicted"/>
<feature type="compositionally biased region" description="Basic and acidic residues" evidence="4">
    <location>
        <begin position="667"/>
        <end position="707"/>
    </location>
</feature>
<keyword evidence="2 3" id="KW-0067">ATP-binding</keyword>
<dbReference type="GO" id="GO:0000407">
    <property type="term" value="C:phagophore assembly site"/>
    <property type="evidence" value="ECO:0007669"/>
    <property type="project" value="TreeGrafter"/>
</dbReference>